<keyword evidence="5 8" id="KW-0324">Glycolysis</keyword>
<comment type="function">
    <text evidence="8">Catalyzes the reversible isomerization of glucose-6-phosphate to fructose-6-phosphate.</text>
</comment>
<comment type="pathway">
    <text evidence="8">Carbohydrate biosynthesis; gluconeogenesis.</text>
</comment>
<dbReference type="UniPathway" id="UPA00109">
    <property type="reaction ID" value="UER00181"/>
</dbReference>
<dbReference type="GO" id="GO:0006094">
    <property type="term" value="P:gluconeogenesis"/>
    <property type="evidence" value="ECO:0007669"/>
    <property type="project" value="UniProtKB-UniRule"/>
</dbReference>
<dbReference type="CDD" id="cd05016">
    <property type="entry name" value="SIS_PGI_2"/>
    <property type="match status" value="1"/>
</dbReference>
<evidence type="ECO:0000256" key="5">
    <source>
        <dbReference type="ARBA" id="ARBA00023152"/>
    </source>
</evidence>
<dbReference type="PROSITE" id="PS00174">
    <property type="entry name" value="P_GLUCOSE_ISOMERASE_2"/>
    <property type="match status" value="1"/>
</dbReference>
<dbReference type="GO" id="GO:0004347">
    <property type="term" value="F:glucose-6-phosphate isomerase activity"/>
    <property type="evidence" value="ECO:0007669"/>
    <property type="project" value="UniProtKB-UniRule"/>
</dbReference>
<dbReference type="GO" id="GO:0006096">
    <property type="term" value="P:glycolytic process"/>
    <property type="evidence" value="ECO:0007669"/>
    <property type="project" value="UniProtKB-UniRule"/>
</dbReference>
<evidence type="ECO:0000256" key="2">
    <source>
        <dbReference type="ARBA" id="ARBA00006604"/>
    </source>
</evidence>
<evidence type="ECO:0000256" key="6">
    <source>
        <dbReference type="ARBA" id="ARBA00023235"/>
    </source>
</evidence>
<keyword evidence="3 8" id="KW-0312">Gluconeogenesis</keyword>
<reference evidence="10 11" key="1">
    <citation type="submission" date="2018-01" db="EMBL/GenBank/DDBJ databases">
        <title>Metagenomic assembled genomes from two thermal pools in the Uzon Caldera, Kamchatka, Russia.</title>
        <authorList>
            <person name="Wilkins L."/>
            <person name="Ettinger C."/>
        </authorList>
    </citation>
    <scope>NUCLEOTIDE SEQUENCE [LARGE SCALE GENOMIC DNA]</scope>
    <source>
        <strain evidence="10">ZAV-05</strain>
    </source>
</reference>
<comment type="pathway">
    <text evidence="1 8 9">Carbohydrate degradation; glycolysis; D-glyceraldehyde 3-phosphate and glycerone phosphate from D-glucose: step 2/4.</text>
</comment>
<accession>A0A2J6WHR4</accession>
<dbReference type="EC" id="5.3.1.9" evidence="8"/>
<protein>
    <recommendedName>
        <fullName evidence="8">Glucose-6-phosphate isomerase</fullName>
        <shortName evidence="8">GPI</shortName>
        <ecNumber evidence="8">5.3.1.9</ecNumber>
    </recommendedName>
    <alternativeName>
        <fullName evidence="8">Phosphoglucose isomerase</fullName>
        <shortName evidence="8">PGI</shortName>
    </alternativeName>
    <alternativeName>
        <fullName evidence="8">Phosphohexose isomerase</fullName>
        <shortName evidence="8">PHI</shortName>
    </alternativeName>
</protein>
<dbReference type="GO" id="GO:0048029">
    <property type="term" value="F:monosaccharide binding"/>
    <property type="evidence" value="ECO:0007669"/>
    <property type="project" value="TreeGrafter"/>
</dbReference>
<comment type="similarity">
    <text evidence="2 8 9">Belongs to the GPI family.</text>
</comment>
<evidence type="ECO:0000256" key="9">
    <source>
        <dbReference type="RuleBase" id="RU000612"/>
    </source>
</evidence>
<keyword evidence="4 8" id="KW-0963">Cytoplasm</keyword>
<sequence length="453" mass="51700">MRKVSLDYNFVMKSNLDDGLNNEELESELKLVEEGLNRLNVMVESNETGFPKLVDLDDGEIIDFARSIQGEFEDMIIIGIGGSSLGFEAVANALLPYNYNALSPDKRGYFPRFWVMDNVDPYKAYWILEHCNPHKTIVLVISKSGSTVETAANFLVVYEWLLKNNVDLKRSLIAITDPKKGDLRNIVSRFGLKSFEVPENVGGRFSVLSSVGIVPFAILGIDIRELKNGGRFFIHNGKNLYLKMTAIYNAYIKRGKKINVLMPYTSRLKSFADWFCQLWGESLGKRYTRDGREIFFGSTPVTAIGTIDQHSQLQLYKEGPFDKLITFIQLDKHDFNQELDGEWYENYKYLTGVDLSRLLNVELQATEVALKKANRVSMKIAIDFLDEFSIGYLFMLYEYVVATLGIINNINPFDQPGVEEGKDYAYGILNRAGYEDKRKDYEASGRRESDYIV</sequence>
<dbReference type="InterPro" id="IPR001672">
    <property type="entry name" value="G6P_Isomerase"/>
</dbReference>
<feature type="active site" description="Proton donor" evidence="8">
    <location>
        <position position="281"/>
    </location>
</feature>
<dbReference type="GO" id="GO:0005829">
    <property type="term" value="C:cytosol"/>
    <property type="evidence" value="ECO:0007669"/>
    <property type="project" value="TreeGrafter"/>
</dbReference>
<organism evidence="10 11">
    <name type="scientific">Calditerrivibrio nitroreducens</name>
    <dbReference type="NCBI Taxonomy" id="477976"/>
    <lineage>
        <taxon>Bacteria</taxon>
        <taxon>Pseudomonadati</taxon>
        <taxon>Deferribacterota</taxon>
        <taxon>Deferribacteres</taxon>
        <taxon>Deferribacterales</taxon>
        <taxon>Calditerrivibrionaceae</taxon>
    </lineage>
</organism>
<proteinExistence type="inferred from homology"/>
<dbReference type="RefSeq" id="WP_424606235.1">
    <property type="nucleotide sequence ID" value="NZ_JBNAVA010000013.1"/>
</dbReference>
<dbReference type="GO" id="GO:0051156">
    <property type="term" value="P:glucose 6-phosphate metabolic process"/>
    <property type="evidence" value="ECO:0007669"/>
    <property type="project" value="TreeGrafter"/>
</dbReference>
<comment type="catalytic activity">
    <reaction evidence="7 8 9">
        <text>alpha-D-glucose 6-phosphate = beta-D-fructose 6-phosphate</text>
        <dbReference type="Rhea" id="RHEA:11816"/>
        <dbReference type="ChEBI" id="CHEBI:57634"/>
        <dbReference type="ChEBI" id="CHEBI:58225"/>
        <dbReference type="EC" id="5.3.1.9"/>
    </reaction>
</comment>
<dbReference type="PANTHER" id="PTHR11469:SF1">
    <property type="entry name" value="GLUCOSE-6-PHOSPHATE ISOMERASE"/>
    <property type="match status" value="1"/>
</dbReference>
<dbReference type="Gene3D" id="3.40.50.10490">
    <property type="entry name" value="Glucose-6-phosphate isomerase like protein, domain 1"/>
    <property type="match status" value="2"/>
</dbReference>
<dbReference type="AlphaFoldDB" id="A0A2J6WHR4"/>
<dbReference type="CDD" id="cd05015">
    <property type="entry name" value="SIS_PGI_1"/>
    <property type="match status" value="1"/>
</dbReference>
<feature type="active site" evidence="8">
    <location>
        <position position="422"/>
    </location>
</feature>
<dbReference type="HAMAP" id="MF_00473">
    <property type="entry name" value="G6P_isomerase"/>
    <property type="match status" value="1"/>
</dbReference>
<dbReference type="GO" id="GO:0097367">
    <property type="term" value="F:carbohydrate derivative binding"/>
    <property type="evidence" value="ECO:0007669"/>
    <property type="project" value="InterPro"/>
</dbReference>
<keyword evidence="6 8" id="KW-0413">Isomerase</keyword>
<comment type="subcellular location">
    <subcellularLocation>
        <location evidence="8">Cytoplasm</location>
    </subcellularLocation>
</comment>
<dbReference type="PRINTS" id="PR00662">
    <property type="entry name" value="G6PISOMERASE"/>
</dbReference>
<dbReference type="InterPro" id="IPR018189">
    <property type="entry name" value="Phosphoglucose_isomerase_CS"/>
</dbReference>
<evidence type="ECO:0000256" key="4">
    <source>
        <dbReference type="ARBA" id="ARBA00022490"/>
    </source>
</evidence>
<comment type="caution">
    <text evidence="10">The sequence shown here is derived from an EMBL/GenBank/DDBJ whole genome shotgun (WGS) entry which is preliminary data.</text>
</comment>
<evidence type="ECO:0000313" key="10">
    <source>
        <dbReference type="EMBL" id="PMP69928.1"/>
    </source>
</evidence>
<evidence type="ECO:0000256" key="7">
    <source>
        <dbReference type="ARBA" id="ARBA00029321"/>
    </source>
</evidence>
<dbReference type="FunFam" id="3.40.50.10490:FF:000016">
    <property type="entry name" value="Glucose-6-phosphate isomerase"/>
    <property type="match status" value="1"/>
</dbReference>
<dbReference type="PROSITE" id="PS51463">
    <property type="entry name" value="P_GLUCOSE_ISOMERASE_3"/>
    <property type="match status" value="1"/>
</dbReference>
<dbReference type="PANTHER" id="PTHR11469">
    <property type="entry name" value="GLUCOSE-6-PHOSPHATE ISOMERASE"/>
    <property type="match status" value="1"/>
</dbReference>
<evidence type="ECO:0000256" key="3">
    <source>
        <dbReference type="ARBA" id="ARBA00022432"/>
    </source>
</evidence>
<evidence type="ECO:0000256" key="1">
    <source>
        <dbReference type="ARBA" id="ARBA00004926"/>
    </source>
</evidence>
<dbReference type="InterPro" id="IPR035476">
    <property type="entry name" value="SIS_PGI_1"/>
</dbReference>
<dbReference type="UniPathway" id="UPA00138"/>
<name>A0A2J6WHR4_9BACT</name>
<dbReference type="Pfam" id="PF00342">
    <property type="entry name" value="PGI"/>
    <property type="match status" value="1"/>
</dbReference>
<dbReference type="EMBL" id="PNIN01000061">
    <property type="protein sequence ID" value="PMP69928.1"/>
    <property type="molecule type" value="Genomic_DNA"/>
</dbReference>
<feature type="active site" evidence="8">
    <location>
        <position position="310"/>
    </location>
</feature>
<dbReference type="PROSITE" id="PS00765">
    <property type="entry name" value="P_GLUCOSE_ISOMERASE_1"/>
    <property type="match status" value="1"/>
</dbReference>
<dbReference type="InterPro" id="IPR035482">
    <property type="entry name" value="SIS_PGI_2"/>
</dbReference>
<dbReference type="Proteomes" id="UP000242881">
    <property type="component" value="Unassembled WGS sequence"/>
</dbReference>
<gene>
    <name evidence="8" type="primary">pgi</name>
    <name evidence="10" type="ORF">C0187_06210</name>
</gene>
<evidence type="ECO:0000313" key="11">
    <source>
        <dbReference type="Proteomes" id="UP000242881"/>
    </source>
</evidence>
<dbReference type="InterPro" id="IPR046348">
    <property type="entry name" value="SIS_dom_sf"/>
</dbReference>
<evidence type="ECO:0000256" key="8">
    <source>
        <dbReference type="HAMAP-Rule" id="MF_00473"/>
    </source>
</evidence>
<dbReference type="SUPFAM" id="SSF53697">
    <property type="entry name" value="SIS domain"/>
    <property type="match status" value="1"/>
</dbReference>